<feature type="region of interest" description="Disordered" evidence="1">
    <location>
        <begin position="28"/>
        <end position="164"/>
    </location>
</feature>
<evidence type="ECO:0000313" key="3">
    <source>
        <dbReference type="Proteomes" id="UP001157006"/>
    </source>
</evidence>
<gene>
    <name evidence="2" type="ORF">VFH_IV044720</name>
</gene>
<dbReference type="EMBL" id="OX451739">
    <property type="protein sequence ID" value="CAI8607580.1"/>
    <property type="molecule type" value="Genomic_DNA"/>
</dbReference>
<dbReference type="GO" id="GO:0003676">
    <property type="term" value="F:nucleic acid binding"/>
    <property type="evidence" value="ECO:0007669"/>
    <property type="project" value="InterPro"/>
</dbReference>
<dbReference type="AlphaFoldDB" id="A0AAV1AA99"/>
<dbReference type="SUPFAM" id="SSF54928">
    <property type="entry name" value="RNA-binding domain, RBD"/>
    <property type="match status" value="1"/>
</dbReference>
<organism evidence="2 3">
    <name type="scientific">Vicia faba</name>
    <name type="common">Broad bean</name>
    <name type="synonym">Faba vulgaris</name>
    <dbReference type="NCBI Taxonomy" id="3906"/>
    <lineage>
        <taxon>Eukaryota</taxon>
        <taxon>Viridiplantae</taxon>
        <taxon>Streptophyta</taxon>
        <taxon>Embryophyta</taxon>
        <taxon>Tracheophyta</taxon>
        <taxon>Spermatophyta</taxon>
        <taxon>Magnoliopsida</taxon>
        <taxon>eudicotyledons</taxon>
        <taxon>Gunneridae</taxon>
        <taxon>Pentapetalae</taxon>
        <taxon>rosids</taxon>
        <taxon>fabids</taxon>
        <taxon>Fabales</taxon>
        <taxon>Fabaceae</taxon>
        <taxon>Papilionoideae</taxon>
        <taxon>50 kb inversion clade</taxon>
        <taxon>NPAAA clade</taxon>
        <taxon>Hologalegina</taxon>
        <taxon>IRL clade</taxon>
        <taxon>Fabeae</taxon>
        <taxon>Vicia</taxon>
    </lineage>
</organism>
<reference evidence="2 3" key="1">
    <citation type="submission" date="2023-01" db="EMBL/GenBank/DDBJ databases">
        <authorList>
            <person name="Kreplak J."/>
        </authorList>
    </citation>
    <scope>NUCLEOTIDE SEQUENCE [LARGE SCALE GENOMIC DNA]</scope>
</reference>
<keyword evidence="3" id="KW-1185">Reference proteome</keyword>
<evidence type="ECO:0000256" key="1">
    <source>
        <dbReference type="SAM" id="MobiDB-lite"/>
    </source>
</evidence>
<name>A0AAV1AA99_VICFA</name>
<protein>
    <submittedName>
        <fullName evidence="2">Uncharacterized protein</fullName>
    </submittedName>
</protein>
<sequence>MDSHEDAERCIKHLNQSVLEGRYVTVERSRRKHARTPTPGHYLGLKNTRDYGSRGDNRDDYRGGNRGDYRGDSRGDYRGDSRGEFRGSSRGDFRGSGRGEFRGDNRGDRGRNYSGSGRGDYPHRRSPRRSPYHGGLDHSPQRSPYVGRSRRQRSRSIPHSPYSPDKSSLWFDGITSFIDSFGPSVVKSFRPVHFACFRSNSFYVLVMAEVEACILHQLVQAKHFRYFTF</sequence>
<evidence type="ECO:0000313" key="2">
    <source>
        <dbReference type="EMBL" id="CAI8607580.1"/>
    </source>
</evidence>
<dbReference type="Proteomes" id="UP001157006">
    <property type="component" value="Chromosome 4"/>
</dbReference>
<proteinExistence type="predicted"/>
<dbReference type="InterPro" id="IPR035979">
    <property type="entry name" value="RBD_domain_sf"/>
</dbReference>
<feature type="compositionally biased region" description="Basic and acidic residues" evidence="1">
    <location>
        <begin position="47"/>
        <end position="111"/>
    </location>
</feature>
<accession>A0AAV1AA99</accession>